<dbReference type="GO" id="GO:0005829">
    <property type="term" value="C:cytosol"/>
    <property type="evidence" value="ECO:0007669"/>
    <property type="project" value="TreeGrafter"/>
</dbReference>
<evidence type="ECO:0000256" key="5">
    <source>
        <dbReference type="ARBA" id="ARBA00022563"/>
    </source>
</evidence>
<dbReference type="OrthoDB" id="9804315at2"/>
<sequence>MTARTDGGSPAVGLIWAQSLDGVIGADNTIPWRLPEDLAHFKATTLGHPVVMGRRTWDSLPARFKPLPGRRNIVVTRDPHWAAEGADRAGSVAEALELAAKPYGDSEPESVWVMGGGEIYRACLERASMLSVTEVDVAVAGDTYAPALDATWQVAEDHGWQVAASGLRYRIRTYTR</sequence>
<protein>
    <recommendedName>
        <fullName evidence="4 9">Dihydrofolate reductase</fullName>
        <ecNumber evidence="3 9">1.5.1.3</ecNumber>
    </recommendedName>
</protein>
<evidence type="ECO:0000256" key="1">
    <source>
        <dbReference type="ARBA" id="ARBA00004903"/>
    </source>
</evidence>
<dbReference type="GO" id="GO:0046655">
    <property type="term" value="P:folic acid metabolic process"/>
    <property type="evidence" value="ECO:0007669"/>
    <property type="project" value="TreeGrafter"/>
</dbReference>
<dbReference type="InterPro" id="IPR024072">
    <property type="entry name" value="DHFR-like_dom_sf"/>
</dbReference>
<dbReference type="EMBL" id="FNFF01000001">
    <property type="protein sequence ID" value="SDJ39278.1"/>
    <property type="molecule type" value="Genomic_DNA"/>
</dbReference>
<comment type="catalytic activity">
    <reaction evidence="9">
        <text>(6S)-5,6,7,8-tetrahydrofolate + NADP(+) = 7,8-dihydrofolate + NADPH + H(+)</text>
        <dbReference type="Rhea" id="RHEA:15009"/>
        <dbReference type="ChEBI" id="CHEBI:15378"/>
        <dbReference type="ChEBI" id="CHEBI:57451"/>
        <dbReference type="ChEBI" id="CHEBI:57453"/>
        <dbReference type="ChEBI" id="CHEBI:57783"/>
        <dbReference type="ChEBI" id="CHEBI:58349"/>
        <dbReference type="EC" id="1.5.1.3"/>
    </reaction>
</comment>
<dbReference type="InterPro" id="IPR001796">
    <property type="entry name" value="DHFR_dom"/>
</dbReference>
<evidence type="ECO:0000313" key="12">
    <source>
        <dbReference type="EMBL" id="SDJ39278.1"/>
    </source>
</evidence>
<keyword evidence="5 9" id="KW-0554">One-carbon metabolism</keyword>
<dbReference type="InterPro" id="IPR017925">
    <property type="entry name" value="DHFR_CS"/>
</dbReference>
<dbReference type="PROSITE" id="PS00075">
    <property type="entry name" value="DHFR_1"/>
    <property type="match status" value="1"/>
</dbReference>
<dbReference type="FunFam" id="3.40.430.10:FF:000001">
    <property type="entry name" value="Dihydrofolate reductase"/>
    <property type="match status" value="1"/>
</dbReference>
<feature type="domain" description="DHFR" evidence="11">
    <location>
        <begin position="11"/>
        <end position="176"/>
    </location>
</feature>
<evidence type="ECO:0000256" key="2">
    <source>
        <dbReference type="ARBA" id="ARBA00009539"/>
    </source>
</evidence>
<dbReference type="PROSITE" id="PS51330">
    <property type="entry name" value="DHFR_2"/>
    <property type="match status" value="1"/>
</dbReference>
<evidence type="ECO:0000313" key="13">
    <source>
        <dbReference type="Proteomes" id="UP000199155"/>
    </source>
</evidence>
<dbReference type="AlphaFoldDB" id="A0A1G8TCP6"/>
<dbReference type="GO" id="GO:0046452">
    <property type="term" value="P:dihydrofolate metabolic process"/>
    <property type="evidence" value="ECO:0007669"/>
    <property type="project" value="TreeGrafter"/>
</dbReference>
<evidence type="ECO:0000256" key="4">
    <source>
        <dbReference type="ARBA" id="ARBA00018886"/>
    </source>
</evidence>
<dbReference type="PIRSF" id="PIRSF000194">
    <property type="entry name" value="DHFR"/>
    <property type="match status" value="1"/>
</dbReference>
<dbReference type="RefSeq" id="WP_093606697.1">
    <property type="nucleotide sequence ID" value="NZ_FNFF01000001.1"/>
</dbReference>
<name>A0A1G8TCP6_9ACTN</name>
<dbReference type="InterPro" id="IPR012259">
    <property type="entry name" value="DHFR"/>
</dbReference>
<dbReference type="Pfam" id="PF00186">
    <property type="entry name" value="DHFR_1"/>
    <property type="match status" value="1"/>
</dbReference>
<dbReference type="CDD" id="cd00209">
    <property type="entry name" value="DHFR"/>
    <property type="match status" value="1"/>
</dbReference>
<dbReference type="Proteomes" id="UP000199155">
    <property type="component" value="Unassembled WGS sequence"/>
</dbReference>
<keyword evidence="7 9" id="KW-0560">Oxidoreductase</keyword>
<dbReference type="GO" id="GO:0046654">
    <property type="term" value="P:tetrahydrofolate biosynthetic process"/>
    <property type="evidence" value="ECO:0007669"/>
    <property type="project" value="UniProtKB-UniPathway"/>
</dbReference>
<keyword evidence="6 9" id="KW-0521">NADP</keyword>
<proteinExistence type="inferred from homology"/>
<comment type="function">
    <text evidence="8 9">Key enzyme in folate metabolism. Catalyzes an essential reaction for de novo glycine and purine synthesis, and for DNA precursor synthesis.</text>
</comment>
<gene>
    <name evidence="12" type="ORF">SAMN05421806_101188</name>
</gene>
<dbReference type="EC" id="1.5.1.3" evidence="3 9"/>
<reference evidence="12 13" key="1">
    <citation type="submission" date="2016-10" db="EMBL/GenBank/DDBJ databases">
        <authorList>
            <person name="de Groot N.N."/>
        </authorList>
    </citation>
    <scope>NUCLEOTIDE SEQUENCE [LARGE SCALE GENOMIC DNA]</scope>
    <source>
        <strain evidence="12 13">CGMCC 4.5727</strain>
    </source>
</reference>
<dbReference type="SUPFAM" id="SSF53597">
    <property type="entry name" value="Dihydrofolate reductase-like"/>
    <property type="match status" value="1"/>
</dbReference>
<dbReference type="GO" id="GO:0006730">
    <property type="term" value="P:one-carbon metabolic process"/>
    <property type="evidence" value="ECO:0007669"/>
    <property type="project" value="UniProtKB-KW"/>
</dbReference>
<dbReference type="PRINTS" id="PR00070">
    <property type="entry name" value="DHFR"/>
</dbReference>
<comment type="similarity">
    <text evidence="2 9 10">Belongs to the dihydrofolate reductase family.</text>
</comment>
<evidence type="ECO:0000256" key="10">
    <source>
        <dbReference type="RuleBase" id="RU004474"/>
    </source>
</evidence>
<dbReference type="UniPathway" id="UPA00077">
    <property type="reaction ID" value="UER00158"/>
</dbReference>
<evidence type="ECO:0000256" key="3">
    <source>
        <dbReference type="ARBA" id="ARBA00012856"/>
    </source>
</evidence>
<evidence type="ECO:0000256" key="6">
    <source>
        <dbReference type="ARBA" id="ARBA00022857"/>
    </source>
</evidence>
<keyword evidence="13" id="KW-1185">Reference proteome</keyword>
<comment type="pathway">
    <text evidence="1 9">Cofactor biosynthesis; tetrahydrofolate biosynthesis; 5,6,7,8-tetrahydrofolate from 7,8-dihydrofolate: step 1/1.</text>
</comment>
<dbReference type="PANTHER" id="PTHR48069:SF3">
    <property type="entry name" value="DIHYDROFOLATE REDUCTASE"/>
    <property type="match status" value="1"/>
</dbReference>
<accession>A0A1G8TCP6</accession>
<evidence type="ECO:0000259" key="11">
    <source>
        <dbReference type="PROSITE" id="PS51330"/>
    </source>
</evidence>
<dbReference type="GO" id="GO:0004146">
    <property type="term" value="F:dihydrofolate reductase activity"/>
    <property type="evidence" value="ECO:0007669"/>
    <property type="project" value="UniProtKB-EC"/>
</dbReference>
<evidence type="ECO:0000256" key="9">
    <source>
        <dbReference type="PIRNR" id="PIRNR000194"/>
    </source>
</evidence>
<dbReference type="Gene3D" id="3.40.430.10">
    <property type="entry name" value="Dihydrofolate Reductase, subunit A"/>
    <property type="match status" value="1"/>
</dbReference>
<organism evidence="12 13">
    <name type="scientific">Streptomyces indicus</name>
    <dbReference type="NCBI Taxonomy" id="417292"/>
    <lineage>
        <taxon>Bacteria</taxon>
        <taxon>Bacillati</taxon>
        <taxon>Actinomycetota</taxon>
        <taxon>Actinomycetes</taxon>
        <taxon>Kitasatosporales</taxon>
        <taxon>Streptomycetaceae</taxon>
        <taxon>Streptomyces</taxon>
    </lineage>
</organism>
<evidence type="ECO:0000256" key="8">
    <source>
        <dbReference type="ARBA" id="ARBA00025067"/>
    </source>
</evidence>
<dbReference type="PANTHER" id="PTHR48069">
    <property type="entry name" value="DIHYDROFOLATE REDUCTASE"/>
    <property type="match status" value="1"/>
</dbReference>
<dbReference type="STRING" id="417292.SAMN05421806_101188"/>
<dbReference type="GO" id="GO:0070401">
    <property type="term" value="F:NADP+ binding"/>
    <property type="evidence" value="ECO:0007669"/>
    <property type="project" value="UniProtKB-ARBA"/>
</dbReference>
<evidence type="ECO:0000256" key="7">
    <source>
        <dbReference type="ARBA" id="ARBA00023002"/>
    </source>
</evidence>